<reference evidence="2" key="1">
    <citation type="submission" date="2016-10" db="EMBL/GenBank/DDBJ databases">
        <authorList>
            <person name="Varghese N."/>
            <person name="Submissions S."/>
        </authorList>
    </citation>
    <scope>NUCLEOTIDE SEQUENCE [LARGE SCALE GENOMIC DNA]</scope>
    <source>
        <strain evidence="2">DSM 173</strain>
    </source>
</reference>
<organism evidence="1 2">
    <name type="scientific">Allochromatium warmingii</name>
    <name type="common">Chromatium warmingii</name>
    <dbReference type="NCBI Taxonomy" id="61595"/>
    <lineage>
        <taxon>Bacteria</taxon>
        <taxon>Pseudomonadati</taxon>
        <taxon>Pseudomonadota</taxon>
        <taxon>Gammaproteobacteria</taxon>
        <taxon>Chromatiales</taxon>
        <taxon>Chromatiaceae</taxon>
        <taxon>Allochromatium</taxon>
    </lineage>
</organism>
<dbReference type="STRING" id="61595.SAMN05421644_11613"/>
<sequence length="262" mass="27873">MPRVTPDLLPPATPLVPTFPLSHAARALTLYPAASGQLCVQWRLTADTFVTQGARFPPTAGAPHAVLRLGRRRINGDCEPIREQALQLSGLQGSGEVCFQIDDDGALFEAELGLTNADGGWALLARSNQLQAAYGLGLEALTHPRPSAPCSRAVSIAPADVNPDACAGEPPADAPPLLPAIWVTAIPLLTYADPTPTPSRVVIEVELVIRGWSAPNVELDLFGQSYRVGAGGRFQLQVRVEDAELIRRALALHPLSESIPPR</sequence>
<dbReference type="RefSeq" id="WP_091333286.1">
    <property type="nucleotide sequence ID" value="NZ_FNOW01000016.1"/>
</dbReference>
<dbReference type="AlphaFoldDB" id="A0A1H3F3C1"/>
<accession>A0A1H3F3C1</accession>
<evidence type="ECO:0000313" key="1">
    <source>
        <dbReference type="EMBL" id="SDX85347.1"/>
    </source>
</evidence>
<gene>
    <name evidence="1" type="ORF">SAMN05421644_11613</name>
</gene>
<name>A0A1H3F3C1_ALLWA</name>
<dbReference type="OrthoDB" id="5767084at2"/>
<keyword evidence="2" id="KW-1185">Reference proteome</keyword>
<evidence type="ECO:0000313" key="2">
    <source>
        <dbReference type="Proteomes" id="UP000198672"/>
    </source>
</evidence>
<protein>
    <submittedName>
        <fullName evidence="1">Uncharacterized protein</fullName>
    </submittedName>
</protein>
<proteinExistence type="predicted"/>
<dbReference type="EMBL" id="FNOW01000016">
    <property type="protein sequence ID" value="SDX85347.1"/>
    <property type="molecule type" value="Genomic_DNA"/>
</dbReference>
<dbReference type="Proteomes" id="UP000198672">
    <property type="component" value="Unassembled WGS sequence"/>
</dbReference>